<evidence type="ECO:0000259" key="2">
    <source>
        <dbReference type="Pfam" id="PF13778"/>
    </source>
</evidence>
<evidence type="ECO:0000256" key="1">
    <source>
        <dbReference type="ARBA" id="ARBA00022729"/>
    </source>
</evidence>
<sequence>MNSVFIFITMFLISLQGKPNQLEDFRWKNRILLVFQNEIASIDAFSDSLEIEMRERRLLYFFVSEEFKSNVEVDFSKPYLESLKREFGMGGNTGSWVLIGLDGGVKMKREWKLDWNLIFKTIDSMPMRKSEIKRIN</sequence>
<gene>
    <name evidence="3" type="ORF">ACFSKV_15020</name>
</gene>
<keyword evidence="4" id="KW-1185">Reference proteome</keyword>
<keyword evidence="1" id="KW-0732">Signal</keyword>
<protein>
    <submittedName>
        <fullName evidence="3">DUF4174 domain-containing protein</fullName>
    </submittedName>
</protein>
<proteinExistence type="predicted"/>
<feature type="domain" description="DUF4174" evidence="2">
    <location>
        <begin position="22"/>
        <end position="131"/>
    </location>
</feature>
<comment type="caution">
    <text evidence="3">The sequence shown here is derived from an EMBL/GenBank/DDBJ whole genome shotgun (WGS) entry which is preliminary data.</text>
</comment>
<evidence type="ECO:0000313" key="3">
    <source>
        <dbReference type="EMBL" id="MFD2202888.1"/>
    </source>
</evidence>
<evidence type="ECO:0000313" key="4">
    <source>
        <dbReference type="Proteomes" id="UP001597414"/>
    </source>
</evidence>
<organism evidence="3 4">
    <name type="scientific">Shivajiella indica</name>
    <dbReference type="NCBI Taxonomy" id="872115"/>
    <lineage>
        <taxon>Bacteria</taxon>
        <taxon>Pseudomonadati</taxon>
        <taxon>Bacteroidota</taxon>
        <taxon>Cytophagia</taxon>
        <taxon>Cytophagales</taxon>
        <taxon>Cyclobacteriaceae</taxon>
        <taxon>Shivajiella</taxon>
    </lineage>
</organism>
<accession>A0ABW5B9R0</accession>
<dbReference type="Proteomes" id="UP001597414">
    <property type="component" value="Unassembled WGS sequence"/>
</dbReference>
<dbReference type="RefSeq" id="WP_380804483.1">
    <property type="nucleotide sequence ID" value="NZ_JBHUIV010000020.1"/>
</dbReference>
<dbReference type="Pfam" id="PF13778">
    <property type="entry name" value="DUF4174"/>
    <property type="match status" value="1"/>
</dbReference>
<reference evidence="4" key="1">
    <citation type="journal article" date="2019" name="Int. J. Syst. Evol. Microbiol.">
        <title>The Global Catalogue of Microorganisms (GCM) 10K type strain sequencing project: providing services to taxonomists for standard genome sequencing and annotation.</title>
        <authorList>
            <consortium name="The Broad Institute Genomics Platform"/>
            <consortium name="The Broad Institute Genome Sequencing Center for Infectious Disease"/>
            <person name="Wu L."/>
            <person name="Ma J."/>
        </authorList>
    </citation>
    <scope>NUCLEOTIDE SEQUENCE [LARGE SCALE GENOMIC DNA]</scope>
    <source>
        <strain evidence="4">KCTC 19812</strain>
    </source>
</reference>
<dbReference type="InterPro" id="IPR025232">
    <property type="entry name" value="DUF4174"/>
</dbReference>
<name>A0ABW5B9R0_9BACT</name>
<dbReference type="EMBL" id="JBHUIV010000020">
    <property type="protein sequence ID" value="MFD2202888.1"/>
    <property type="molecule type" value="Genomic_DNA"/>
</dbReference>